<dbReference type="AlphaFoldDB" id="A0A0F7RVB8"/>
<dbReference type="Proteomes" id="UP000242770">
    <property type="component" value="Unassembled WGS sequence"/>
</dbReference>
<accession>A0A0F7RVB8</accession>
<dbReference type="EMBL" id="CCFA01000621">
    <property type="protein sequence ID" value="CDR99034.1"/>
    <property type="molecule type" value="Genomic_DNA"/>
</dbReference>
<feature type="compositionally biased region" description="Low complexity" evidence="1">
    <location>
        <begin position="90"/>
        <end position="104"/>
    </location>
</feature>
<gene>
    <name evidence="2" type="primary">SSCI12160.1</name>
</gene>
<organism evidence="2 3">
    <name type="scientific">Sporisorium scitamineum</name>
    <dbReference type="NCBI Taxonomy" id="49012"/>
    <lineage>
        <taxon>Eukaryota</taxon>
        <taxon>Fungi</taxon>
        <taxon>Dikarya</taxon>
        <taxon>Basidiomycota</taxon>
        <taxon>Ustilaginomycotina</taxon>
        <taxon>Ustilaginomycetes</taxon>
        <taxon>Ustilaginales</taxon>
        <taxon>Ustilaginaceae</taxon>
        <taxon>Sporisorium</taxon>
    </lineage>
</organism>
<protein>
    <submittedName>
        <fullName evidence="2">Uncharacterized protein</fullName>
    </submittedName>
</protein>
<evidence type="ECO:0000313" key="3">
    <source>
        <dbReference type="Proteomes" id="UP000242770"/>
    </source>
</evidence>
<keyword evidence="3" id="KW-1185">Reference proteome</keyword>
<sequence>APSRPGIPTGGAPSDAIPRQLSFSAADAYDKAIAGGSANGHGPSSDPYYADNHRGYSDRVEEERRRMEELQLRQSNHSARPDADRHNSSADAAYQNQRQQQLQQQQQAARLTALDTVFLPVIEQLNMAVASRRDAVRTLANLRACLEEAEMVTPGIMNAFAVELFHTMAEVEGDHEPEEDQWDS</sequence>
<feature type="compositionally biased region" description="Basic and acidic residues" evidence="1">
    <location>
        <begin position="79"/>
        <end position="88"/>
    </location>
</feature>
<reference evidence="3" key="1">
    <citation type="submission" date="2014-06" db="EMBL/GenBank/DDBJ databases">
        <authorList>
            <person name="Berkman P.J."/>
        </authorList>
    </citation>
    <scope>NUCLEOTIDE SEQUENCE [LARGE SCALE GENOMIC DNA]</scope>
</reference>
<dbReference type="STRING" id="49012.A0A0F7RVB8"/>
<feature type="non-terminal residue" evidence="2">
    <location>
        <position position="1"/>
    </location>
</feature>
<proteinExistence type="predicted"/>
<dbReference type="Gene3D" id="1.10.12.70">
    <property type="match status" value="1"/>
</dbReference>
<feature type="compositionally biased region" description="Basic and acidic residues" evidence="1">
    <location>
        <begin position="51"/>
        <end position="71"/>
    </location>
</feature>
<evidence type="ECO:0000313" key="2">
    <source>
        <dbReference type="EMBL" id="CDR99034.1"/>
    </source>
</evidence>
<evidence type="ECO:0000256" key="1">
    <source>
        <dbReference type="SAM" id="MobiDB-lite"/>
    </source>
</evidence>
<name>A0A0F7RVB8_9BASI</name>
<feature type="region of interest" description="Disordered" evidence="1">
    <location>
        <begin position="1"/>
        <end position="104"/>
    </location>
</feature>
<dbReference type="InterPro" id="IPR046409">
    <property type="entry name" value="PDC10_dimerisation_sf"/>
</dbReference>